<dbReference type="InterPro" id="IPR050109">
    <property type="entry name" value="HTH-type_TetR-like_transc_reg"/>
</dbReference>
<keyword evidence="1" id="KW-0805">Transcription regulation</keyword>
<dbReference type="Proteomes" id="UP001428290">
    <property type="component" value="Unassembled WGS sequence"/>
</dbReference>
<evidence type="ECO:0000256" key="2">
    <source>
        <dbReference type="ARBA" id="ARBA00023125"/>
    </source>
</evidence>
<dbReference type="InterPro" id="IPR036271">
    <property type="entry name" value="Tet_transcr_reg_TetR-rel_C_sf"/>
</dbReference>
<keyword evidence="2 4" id="KW-0238">DNA-binding</keyword>
<evidence type="ECO:0000256" key="3">
    <source>
        <dbReference type="ARBA" id="ARBA00023163"/>
    </source>
</evidence>
<proteinExistence type="predicted"/>
<dbReference type="PANTHER" id="PTHR30055">
    <property type="entry name" value="HTH-TYPE TRANSCRIPTIONAL REGULATOR RUTR"/>
    <property type="match status" value="1"/>
</dbReference>
<feature type="DNA-binding region" description="H-T-H motif" evidence="4">
    <location>
        <begin position="45"/>
        <end position="64"/>
    </location>
</feature>
<evidence type="ECO:0000313" key="6">
    <source>
        <dbReference type="EMBL" id="GAA5528927.1"/>
    </source>
</evidence>
<dbReference type="PROSITE" id="PS50977">
    <property type="entry name" value="HTH_TETR_2"/>
    <property type="match status" value="1"/>
</dbReference>
<dbReference type="PROSITE" id="PS01081">
    <property type="entry name" value="HTH_TETR_1"/>
    <property type="match status" value="1"/>
</dbReference>
<name>A0ABP9X0G1_9CHLR</name>
<keyword evidence="3" id="KW-0804">Transcription</keyword>
<evidence type="ECO:0000256" key="1">
    <source>
        <dbReference type="ARBA" id="ARBA00023015"/>
    </source>
</evidence>
<dbReference type="EMBL" id="BAABRU010000009">
    <property type="protein sequence ID" value="GAA5528927.1"/>
    <property type="molecule type" value="Genomic_DNA"/>
</dbReference>
<accession>A0ABP9X0G1</accession>
<sequence>MDQQSTSSPPLPMRSLRERQREERAALILEVAQQVFSEKGYIETSIDEIAARAGIAKGTVYLHFASKEELVVALFEQQFKQFLQQIEQILGESLPMRLRLEHLLLDVYTRIQAQGNQVLIDLNPRLGLTTSLINKRPDLAAYSTQAMELISGLISEGQSNGELDPNVPSMVMVASLVNMLSPNSYERLLTSGQITPAELAGYLSRSFFPNL</sequence>
<feature type="domain" description="HTH tetR-type" evidence="5">
    <location>
        <begin position="22"/>
        <end position="82"/>
    </location>
</feature>
<organism evidence="6 7">
    <name type="scientific">Herpetosiphon gulosus</name>
    <dbReference type="NCBI Taxonomy" id="1973496"/>
    <lineage>
        <taxon>Bacteria</taxon>
        <taxon>Bacillati</taxon>
        <taxon>Chloroflexota</taxon>
        <taxon>Chloroflexia</taxon>
        <taxon>Herpetosiphonales</taxon>
        <taxon>Herpetosiphonaceae</taxon>
        <taxon>Herpetosiphon</taxon>
    </lineage>
</organism>
<dbReference type="InterPro" id="IPR009057">
    <property type="entry name" value="Homeodomain-like_sf"/>
</dbReference>
<dbReference type="InterPro" id="IPR001647">
    <property type="entry name" value="HTH_TetR"/>
</dbReference>
<evidence type="ECO:0000256" key="4">
    <source>
        <dbReference type="PROSITE-ProRule" id="PRU00335"/>
    </source>
</evidence>
<evidence type="ECO:0000259" key="5">
    <source>
        <dbReference type="PROSITE" id="PS50977"/>
    </source>
</evidence>
<dbReference type="Pfam" id="PF00440">
    <property type="entry name" value="TetR_N"/>
    <property type="match status" value="1"/>
</dbReference>
<reference evidence="6 7" key="1">
    <citation type="submission" date="2024-02" db="EMBL/GenBank/DDBJ databases">
        <title>Herpetosiphon gulosus NBRC 112829.</title>
        <authorList>
            <person name="Ichikawa N."/>
            <person name="Katano-Makiyama Y."/>
            <person name="Hidaka K."/>
        </authorList>
    </citation>
    <scope>NUCLEOTIDE SEQUENCE [LARGE SCALE GENOMIC DNA]</scope>
    <source>
        <strain evidence="6 7">NBRC 112829</strain>
    </source>
</reference>
<evidence type="ECO:0000313" key="7">
    <source>
        <dbReference type="Proteomes" id="UP001428290"/>
    </source>
</evidence>
<gene>
    <name evidence="6" type="primary">fadR_4</name>
    <name evidence="6" type="ORF">Hgul01_02730</name>
</gene>
<protein>
    <submittedName>
        <fullName evidence="6">Fatty acid metabolism regulator protein</fullName>
    </submittedName>
</protein>
<dbReference type="InterPro" id="IPR023772">
    <property type="entry name" value="DNA-bd_HTH_TetR-type_CS"/>
</dbReference>
<dbReference type="RefSeq" id="WP_345722546.1">
    <property type="nucleotide sequence ID" value="NZ_BAABRU010000009.1"/>
</dbReference>
<dbReference type="Gene3D" id="1.10.357.10">
    <property type="entry name" value="Tetracycline Repressor, domain 2"/>
    <property type="match status" value="1"/>
</dbReference>
<dbReference type="SUPFAM" id="SSF48498">
    <property type="entry name" value="Tetracyclin repressor-like, C-terminal domain"/>
    <property type="match status" value="1"/>
</dbReference>
<dbReference type="SUPFAM" id="SSF46689">
    <property type="entry name" value="Homeodomain-like"/>
    <property type="match status" value="1"/>
</dbReference>
<dbReference type="PANTHER" id="PTHR30055:SF234">
    <property type="entry name" value="HTH-TYPE TRANSCRIPTIONAL REGULATOR BETI"/>
    <property type="match status" value="1"/>
</dbReference>
<keyword evidence="7" id="KW-1185">Reference proteome</keyword>
<comment type="caution">
    <text evidence="6">The sequence shown here is derived from an EMBL/GenBank/DDBJ whole genome shotgun (WGS) entry which is preliminary data.</text>
</comment>
<dbReference type="PRINTS" id="PR00455">
    <property type="entry name" value="HTHTETR"/>
</dbReference>